<protein>
    <submittedName>
        <fullName evidence="1">Uncharacterized protein</fullName>
    </submittedName>
</protein>
<reference evidence="1 2" key="1">
    <citation type="submission" date="2016-07" db="EMBL/GenBank/DDBJ databases">
        <authorList>
            <person name="Sutton G."/>
            <person name="Brinkac L."/>
            <person name="Sanka R."/>
            <person name="Adams M."/>
            <person name="Lau E."/>
            <person name="Kumar A."/>
            <person name="Macaden R."/>
        </authorList>
    </citation>
    <scope>NUCLEOTIDE SEQUENCE [LARGE SCALE GENOMIC DNA]</scope>
    <source>
        <strain evidence="1 2">GA-0871</strain>
    </source>
</reference>
<sequence>MTREPIWWDARLIVMRALSVIDAELRALAAYRAACAAAGDPVRSSAVVDRLLDERLELDHFGRPGEGSALG</sequence>
<evidence type="ECO:0000313" key="1">
    <source>
        <dbReference type="EMBL" id="OMC50428.1"/>
    </source>
</evidence>
<proteinExistence type="predicted"/>
<evidence type="ECO:0000313" key="2">
    <source>
        <dbReference type="Proteomes" id="UP000187001"/>
    </source>
</evidence>
<gene>
    <name evidence="1" type="ORF">A5742_01585</name>
</gene>
<dbReference type="Proteomes" id="UP000187001">
    <property type="component" value="Unassembled WGS sequence"/>
</dbReference>
<accession>A0ABD6QR56</accession>
<comment type="caution">
    <text evidence="1">The sequence shown here is derived from an EMBL/GenBank/DDBJ whole genome shotgun (WGS) entry which is preliminary data.</text>
</comment>
<name>A0ABD6QR56_MYCFO</name>
<dbReference type="EMBL" id="MBER01000024">
    <property type="protein sequence ID" value="OMC50428.1"/>
    <property type="molecule type" value="Genomic_DNA"/>
</dbReference>
<organism evidence="1 2">
    <name type="scientific">Mycolicibacterium fortuitum</name>
    <name type="common">Mycobacterium fortuitum</name>
    <dbReference type="NCBI Taxonomy" id="1766"/>
    <lineage>
        <taxon>Bacteria</taxon>
        <taxon>Bacillati</taxon>
        <taxon>Actinomycetota</taxon>
        <taxon>Actinomycetes</taxon>
        <taxon>Mycobacteriales</taxon>
        <taxon>Mycobacteriaceae</taxon>
        <taxon>Mycolicibacterium</taxon>
    </lineage>
</organism>
<dbReference type="AlphaFoldDB" id="A0ABD6QR56"/>